<evidence type="ECO:0000256" key="1">
    <source>
        <dbReference type="SAM" id="Phobius"/>
    </source>
</evidence>
<feature type="transmembrane region" description="Helical" evidence="1">
    <location>
        <begin position="350"/>
        <end position="372"/>
    </location>
</feature>
<name>A4V7J3_PSEFS</name>
<reference evidence="2 3" key="1">
    <citation type="journal article" date="2007" name="ISME J.">
        <title>Sequence-based analysis of pQBR103; a representative of a unique, transfer-proficient mega plasmid resident in the microbial community of sugar beet.</title>
        <authorList>
            <person name="Tett A."/>
            <person name="Spiers A.J."/>
            <person name="Crossman L.C."/>
            <person name="Ager D."/>
            <person name="Ciric L."/>
            <person name="Dow J.M."/>
            <person name="Fry J.C."/>
            <person name="Harris D."/>
            <person name="Lilley A."/>
            <person name="Oliver A."/>
            <person name="Parkhill J."/>
            <person name="Quail M.A."/>
            <person name="Rainey P.B."/>
            <person name="Saunders N.J."/>
            <person name="Seeger K."/>
            <person name="Snyder L.A.S."/>
            <person name="Squares R."/>
            <person name="Thomas C.M."/>
            <person name="Turner S.L."/>
            <person name="Zhang X.-X."/>
            <person name="Field D."/>
            <person name="Bailey M.J."/>
        </authorList>
    </citation>
    <scope>NUCLEOTIDE SEQUENCE [LARGE SCALE GENOMIC DNA]</scope>
    <source>
        <strain evidence="2 3">SBW25</strain>
    </source>
</reference>
<dbReference type="Proteomes" id="UP000002332">
    <property type="component" value="Plasmid pQBR103"/>
</dbReference>
<dbReference type="PATRIC" id="fig|216595.4.peg.64"/>
<keyword evidence="2" id="KW-0614">Plasmid</keyword>
<accession>A4V7J3</accession>
<keyword evidence="1" id="KW-1133">Transmembrane helix</keyword>
<protein>
    <submittedName>
        <fullName evidence="2">Transmembrane protein</fullName>
    </submittedName>
</protein>
<dbReference type="EMBL" id="AM235768">
    <property type="protein sequence ID" value="CAM96130.1"/>
    <property type="molecule type" value="Genomic_DNA"/>
</dbReference>
<organism evidence="2 3">
    <name type="scientific">Pseudomonas fluorescens (strain SBW25)</name>
    <dbReference type="NCBI Taxonomy" id="216595"/>
    <lineage>
        <taxon>Bacteria</taxon>
        <taxon>Pseudomonadati</taxon>
        <taxon>Pseudomonadota</taxon>
        <taxon>Gammaproteobacteria</taxon>
        <taxon>Pseudomonadales</taxon>
        <taxon>Pseudomonadaceae</taxon>
        <taxon>Pseudomonas</taxon>
    </lineage>
</organism>
<evidence type="ECO:0000313" key="2">
    <source>
        <dbReference type="EMBL" id="CAM96130.1"/>
    </source>
</evidence>
<keyword evidence="1 2" id="KW-0812">Transmembrane</keyword>
<dbReference type="AlphaFoldDB" id="A4V7J3"/>
<geneLocation type="plasmid" evidence="2 3">
    <name>pQBR103</name>
</geneLocation>
<gene>
    <name evidence="2" type="ordered locus">pQBR0098</name>
</gene>
<keyword evidence="1" id="KW-0472">Membrane</keyword>
<proteinExistence type="predicted"/>
<evidence type="ECO:0000313" key="3">
    <source>
        <dbReference type="Proteomes" id="UP000002332"/>
    </source>
</evidence>
<sequence length="373" mass="39877">MLRGPRPIRSGNPYMAQQKHQDSALIALARKLDKSPLPSSDRACLITLPDGSTRLGVTQVVNTVHHGGEYAGALFGRVSFRFAGDGSEFSNAFSPTRDVAWFIVDHKNGVVQFGPEEGLIVRHPGLGIGSYIVGQLLRILSGGTAHGSYKVVTSELPMSALDALPPALRAENERRIENVFGNAGFYLSIAAGVRVIGARKVAELKPHWNWEKVKFLNPGQLIDIAANSINACRNAEDAKGALNVQVEAITAELASATDSLEAARADIDGVAESKAALQLQAAEREAMLVSALEEAESDLFRVTGELDHAKAAYMQLLSEPAQSALATPVPPAAFQFSPYLVFELGKQTRILAWSIVAACFLLGAASLAIHGFR</sequence>